<evidence type="ECO:0000313" key="2">
    <source>
        <dbReference type="Proteomes" id="UP001163603"/>
    </source>
</evidence>
<dbReference type="EMBL" id="CM047750">
    <property type="protein sequence ID" value="KAJ0008017.1"/>
    <property type="molecule type" value="Genomic_DNA"/>
</dbReference>
<name>A0ACC0X0X1_9ROSI</name>
<dbReference type="Proteomes" id="UP001163603">
    <property type="component" value="Chromosome 15"/>
</dbReference>
<protein>
    <submittedName>
        <fullName evidence="1">Uncharacterized protein</fullName>
    </submittedName>
</protein>
<organism evidence="1 2">
    <name type="scientific">Pistacia integerrima</name>
    <dbReference type="NCBI Taxonomy" id="434235"/>
    <lineage>
        <taxon>Eukaryota</taxon>
        <taxon>Viridiplantae</taxon>
        <taxon>Streptophyta</taxon>
        <taxon>Embryophyta</taxon>
        <taxon>Tracheophyta</taxon>
        <taxon>Spermatophyta</taxon>
        <taxon>Magnoliopsida</taxon>
        <taxon>eudicotyledons</taxon>
        <taxon>Gunneridae</taxon>
        <taxon>Pentapetalae</taxon>
        <taxon>rosids</taxon>
        <taxon>malvids</taxon>
        <taxon>Sapindales</taxon>
        <taxon>Anacardiaceae</taxon>
        <taxon>Pistacia</taxon>
    </lineage>
</organism>
<reference evidence="2" key="1">
    <citation type="journal article" date="2023" name="G3 (Bethesda)">
        <title>Genome assembly and association tests identify interacting loci associated with vigor, precocity, and sex in interspecific pistachio rootstocks.</title>
        <authorList>
            <person name="Palmer W."/>
            <person name="Jacygrad E."/>
            <person name="Sagayaradj S."/>
            <person name="Cavanaugh K."/>
            <person name="Han R."/>
            <person name="Bertier L."/>
            <person name="Beede B."/>
            <person name="Kafkas S."/>
            <person name="Golino D."/>
            <person name="Preece J."/>
            <person name="Michelmore R."/>
        </authorList>
    </citation>
    <scope>NUCLEOTIDE SEQUENCE [LARGE SCALE GENOMIC DNA]</scope>
</reference>
<gene>
    <name evidence="1" type="ORF">Pint_29650</name>
</gene>
<comment type="caution">
    <text evidence="1">The sequence shown here is derived from an EMBL/GenBank/DDBJ whole genome shotgun (WGS) entry which is preliminary data.</text>
</comment>
<accession>A0ACC0X0X1</accession>
<proteinExistence type="predicted"/>
<sequence>MVVYSWLINWLVNCFLLHKYLPYKEY</sequence>
<keyword evidence="2" id="KW-1185">Reference proteome</keyword>
<evidence type="ECO:0000313" key="1">
    <source>
        <dbReference type="EMBL" id="KAJ0008017.1"/>
    </source>
</evidence>